<dbReference type="KEGG" id="brz:CFK38_11570"/>
<proteinExistence type="predicted"/>
<gene>
    <name evidence="1" type="ORF">CFK38_11570</name>
</gene>
<name>A0A291GPR5_9MICO</name>
<evidence type="ECO:0000313" key="2">
    <source>
        <dbReference type="Proteomes" id="UP000218165"/>
    </source>
</evidence>
<sequence>MGGIMDITREEATSRRRTFAQWAGAAYEPLLPMIARVDIDRRLREWTRRTPTFTIVWATGVAATILDTLPPSDPWRNPHPGFGTFRDAADVTFTPDDEDDWDHDRLLMDINLAAVADPLPPGAARVLGACAAGAEDGQFALTEIRGQTTSRRDAVTADIAQAIVLWSLWRRRAYVGADDEFPLSMMYAWLSYASTVEDGQSVPHEVIDPDIFTATLTDEDYRLAAGIPDRAELPPEQRDI</sequence>
<protein>
    <submittedName>
        <fullName evidence="1">Uncharacterized protein</fullName>
    </submittedName>
</protein>
<keyword evidence="2" id="KW-1185">Reference proteome</keyword>
<accession>A0A291GPR5</accession>
<organism evidence="1 2">
    <name type="scientific">Brachybacterium vulturis</name>
    <dbReference type="NCBI Taxonomy" id="2017484"/>
    <lineage>
        <taxon>Bacteria</taxon>
        <taxon>Bacillati</taxon>
        <taxon>Actinomycetota</taxon>
        <taxon>Actinomycetes</taxon>
        <taxon>Micrococcales</taxon>
        <taxon>Dermabacteraceae</taxon>
        <taxon>Brachybacterium</taxon>
    </lineage>
</organism>
<dbReference type="EMBL" id="CP023563">
    <property type="protein sequence ID" value="ATG52090.1"/>
    <property type="molecule type" value="Genomic_DNA"/>
</dbReference>
<reference evidence="2" key="1">
    <citation type="submission" date="2017-09" db="EMBL/GenBank/DDBJ databases">
        <title>Brachybacterium sp. VM2412.</title>
        <authorList>
            <person name="Tak E.J."/>
            <person name="Bae J.-W."/>
        </authorList>
    </citation>
    <scope>NUCLEOTIDE SEQUENCE [LARGE SCALE GENOMIC DNA]</scope>
    <source>
        <strain evidence="2">VM2412</strain>
    </source>
</reference>
<dbReference type="AlphaFoldDB" id="A0A291GPR5"/>
<dbReference type="Proteomes" id="UP000218165">
    <property type="component" value="Chromosome"/>
</dbReference>
<evidence type="ECO:0000313" key="1">
    <source>
        <dbReference type="EMBL" id="ATG52090.1"/>
    </source>
</evidence>